<sequence length="355" mass="38330">MKAKHVLATALFAAVPLSALTAQTFTRGDAVPATMPLGNKPGNPIQDMPPGQRLISAFGERPVFSAKGDKLAFIGKSYGDAFEYDMATGRTRNLTSHAASEGFLRVHYLPDGSYMLLGPRILGKTREETRHGRIELFWMDAQAMSAPVPLGITVFEGIAVSPRSNMVAWSQVKAPGGGKPASTTIYTGRVAVNGQSAKLEDVREIVTTTECFVEAQDFLPGDKGLTMPCYYHGKGPTGVETKVLSVDFATKNITEYPTPATIYNEVEGIFPDGKRTLVECAQDRSKGMDLCVLDLETKKPRYTRMTNIVQYGGWKYGNPVVRPDGRMIAAQVGSADVIDAGVGQGIVLMDLAPDF</sequence>
<dbReference type="Gene3D" id="2.120.10.30">
    <property type="entry name" value="TolB, C-terminal domain"/>
    <property type="match status" value="1"/>
</dbReference>
<dbReference type="AlphaFoldDB" id="A0A086PEV9"/>
<evidence type="ECO:0000256" key="1">
    <source>
        <dbReference type="SAM" id="SignalP"/>
    </source>
</evidence>
<dbReference type="InterPro" id="IPR011042">
    <property type="entry name" value="6-blade_b-propeller_TolB-like"/>
</dbReference>
<organism evidence="2 3">
    <name type="scientific">Sphingobium herbicidovorans (strain ATCC 700291 / DSM 11019 / CCUG 56400 / KCTC 2939 / LMG 18315 / NBRC 16415 / MH)</name>
    <name type="common">Sphingomonas herbicidovorans</name>
    <dbReference type="NCBI Taxonomy" id="1219045"/>
    <lineage>
        <taxon>Bacteria</taxon>
        <taxon>Pseudomonadati</taxon>
        <taxon>Pseudomonadota</taxon>
        <taxon>Alphaproteobacteria</taxon>
        <taxon>Sphingomonadales</taxon>
        <taxon>Sphingomonadaceae</taxon>
        <taxon>Sphingobium</taxon>
    </lineage>
</organism>
<proteinExistence type="predicted"/>
<name>A0A086PEV9_SPHHM</name>
<dbReference type="Proteomes" id="UP000024284">
    <property type="component" value="Unassembled WGS sequence"/>
</dbReference>
<evidence type="ECO:0000313" key="2">
    <source>
        <dbReference type="EMBL" id="KFG91927.1"/>
    </source>
</evidence>
<comment type="caution">
    <text evidence="2">The sequence shown here is derived from an EMBL/GenBank/DDBJ whole genome shotgun (WGS) entry which is preliminary data.</text>
</comment>
<keyword evidence="1" id="KW-0732">Signal</keyword>
<feature type="signal peptide" evidence="1">
    <location>
        <begin position="1"/>
        <end position="21"/>
    </location>
</feature>
<evidence type="ECO:0000313" key="3">
    <source>
        <dbReference type="Proteomes" id="UP000024284"/>
    </source>
</evidence>
<protein>
    <submittedName>
        <fullName evidence="2">Translocation protein TolB</fullName>
    </submittedName>
</protein>
<accession>A0A086PEV9</accession>
<dbReference type="STRING" id="76947.GCA_002080435_00842"/>
<dbReference type="OrthoDB" id="9812921at2"/>
<feature type="chain" id="PRO_5001813413" evidence="1">
    <location>
        <begin position="22"/>
        <end position="355"/>
    </location>
</feature>
<dbReference type="eggNOG" id="COG0823">
    <property type="taxonomic scope" value="Bacteria"/>
</dbReference>
<dbReference type="EMBL" id="JFZA02000001">
    <property type="protein sequence ID" value="KFG91927.1"/>
    <property type="molecule type" value="Genomic_DNA"/>
</dbReference>
<dbReference type="SUPFAM" id="SSF82171">
    <property type="entry name" value="DPP6 N-terminal domain-like"/>
    <property type="match status" value="1"/>
</dbReference>
<gene>
    <name evidence="2" type="ORF">BV98_000178</name>
</gene>
<dbReference type="RefSeq" id="WP_037461700.1">
    <property type="nucleotide sequence ID" value="NZ_BCZD01000001.1"/>
</dbReference>
<dbReference type="PATRIC" id="fig|1219045.3.peg.178"/>
<reference evidence="2" key="1">
    <citation type="submission" date="2014-08" db="EMBL/GenBank/DDBJ databases">
        <title>Draft genome sequences of Sphingobium herbicidovorans.</title>
        <authorList>
            <person name="Gan H.M."/>
            <person name="Gan H.Y."/>
            <person name="Savka M.A."/>
        </authorList>
    </citation>
    <scope>NUCLEOTIDE SEQUENCE [LARGE SCALE GENOMIC DNA]</scope>
    <source>
        <strain evidence="2">NBRC 16415</strain>
    </source>
</reference>
<keyword evidence="3" id="KW-1185">Reference proteome</keyword>